<keyword evidence="5 8" id="KW-0442">Lipid degradation</keyword>
<dbReference type="GO" id="GO:0004623">
    <property type="term" value="F:phospholipase A2 activity"/>
    <property type="evidence" value="ECO:0007669"/>
    <property type="project" value="TreeGrafter"/>
</dbReference>
<dbReference type="GO" id="GO:0046475">
    <property type="term" value="P:glycerophospholipid catabolic process"/>
    <property type="evidence" value="ECO:0007669"/>
    <property type="project" value="TreeGrafter"/>
</dbReference>
<accession>A0A1C7MQA3</accession>
<name>A0A1C7MQA3_GRIFR</name>
<evidence type="ECO:0000256" key="3">
    <source>
        <dbReference type="ARBA" id="ARBA00022729"/>
    </source>
</evidence>
<dbReference type="EC" id="3.1.1.5" evidence="2 9"/>
<keyword evidence="4 8" id="KW-0378">Hydrolase</keyword>
<comment type="caution">
    <text evidence="11">The sequence shown here is derived from an EMBL/GenBank/DDBJ whole genome shotgun (WGS) entry which is preliminary data.</text>
</comment>
<keyword evidence="3" id="KW-0732">Signal</keyword>
<dbReference type="GO" id="GO:0004622">
    <property type="term" value="F:phosphatidylcholine lysophospholipase activity"/>
    <property type="evidence" value="ECO:0007669"/>
    <property type="project" value="UniProtKB-EC"/>
</dbReference>
<proteinExistence type="inferred from homology"/>
<evidence type="ECO:0000313" key="12">
    <source>
        <dbReference type="Proteomes" id="UP000092993"/>
    </source>
</evidence>
<evidence type="ECO:0000256" key="4">
    <source>
        <dbReference type="ARBA" id="ARBA00022801"/>
    </source>
</evidence>
<evidence type="ECO:0000256" key="7">
    <source>
        <dbReference type="ARBA" id="ARBA00023180"/>
    </source>
</evidence>
<dbReference type="PANTHER" id="PTHR10728:SF33">
    <property type="entry name" value="LYSOPHOSPHOLIPASE 1-RELATED"/>
    <property type="match status" value="1"/>
</dbReference>
<evidence type="ECO:0000256" key="6">
    <source>
        <dbReference type="ARBA" id="ARBA00023098"/>
    </source>
</evidence>
<dbReference type="OMA" id="FARYCWN"/>
<keyword evidence="12" id="KW-1185">Reference proteome</keyword>
<dbReference type="STRING" id="5627.A0A1C7MQA3"/>
<dbReference type="Proteomes" id="UP000092993">
    <property type="component" value="Unassembled WGS sequence"/>
</dbReference>
<dbReference type="OrthoDB" id="4084751at2759"/>
<evidence type="ECO:0000256" key="9">
    <source>
        <dbReference type="RuleBase" id="RU362103"/>
    </source>
</evidence>
<evidence type="ECO:0000259" key="10">
    <source>
        <dbReference type="PROSITE" id="PS51210"/>
    </source>
</evidence>
<dbReference type="GO" id="GO:0005829">
    <property type="term" value="C:cytosol"/>
    <property type="evidence" value="ECO:0007669"/>
    <property type="project" value="TreeGrafter"/>
</dbReference>
<keyword evidence="6 8" id="KW-0443">Lipid metabolism</keyword>
<gene>
    <name evidence="11" type="primary">PLB1_0</name>
    <name evidence="11" type="ORF">A0H81_01254</name>
</gene>
<dbReference type="Gene3D" id="3.40.1090.10">
    <property type="entry name" value="Cytosolic phospholipase A2 catalytic domain"/>
    <property type="match status" value="2"/>
</dbReference>
<evidence type="ECO:0000256" key="8">
    <source>
        <dbReference type="PROSITE-ProRule" id="PRU00555"/>
    </source>
</evidence>
<dbReference type="Pfam" id="PF01735">
    <property type="entry name" value="PLA2_B"/>
    <property type="match status" value="3"/>
</dbReference>
<dbReference type="InterPro" id="IPR002642">
    <property type="entry name" value="LysoPLipase_cat_dom"/>
</dbReference>
<protein>
    <recommendedName>
        <fullName evidence="2 9">Lysophospholipase</fullName>
        <ecNumber evidence="2 9">3.1.1.5</ecNumber>
    </recommendedName>
</protein>
<evidence type="ECO:0000256" key="5">
    <source>
        <dbReference type="ARBA" id="ARBA00022963"/>
    </source>
</evidence>
<dbReference type="PROSITE" id="PS51210">
    <property type="entry name" value="PLA2C"/>
    <property type="match status" value="1"/>
</dbReference>
<dbReference type="PANTHER" id="PTHR10728">
    <property type="entry name" value="CYTOSOLIC PHOSPHOLIPASE A2"/>
    <property type="match status" value="1"/>
</dbReference>
<evidence type="ECO:0000256" key="2">
    <source>
        <dbReference type="ARBA" id="ARBA00013274"/>
    </source>
</evidence>
<reference evidence="11 12" key="1">
    <citation type="submission" date="2016-03" db="EMBL/GenBank/DDBJ databases">
        <title>Whole genome sequencing of Grifola frondosa 9006-11.</title>
        <authorList>
            <person name="Min B."/>
            <person name="Park H."/>
            <person name="Kim J.-G."/>
            <person name="Cho H."/>
            <person name="Oh Y.-L."/>
            <person name="Kong W.-S."/>
            <person name="Choi I.-G."/>
        </authorList>
    </citation>
    <scope>NUCLEOTIDE SEQUENCE [LARGE SCALE GENOMIC DNA]</scope>
    <source>
        <strain evidence="11 12">9006-11</strain>
    </source>
</reference>
<comment type="similarity">
    <text evidence="1 9">Belongs to the lysophospholipase family.</text>
</comment>
<dbReference type="SMART" id="SM00022">
    <property type="entry name" value="PLAc"/>
    <property type="match status" value="1"/>
</dbReference>
<dbReference type="EMBL" id="LUGG01000001">
    <property type="protein sequence ID" value="OBZ78586.1"/>
    <property type="molecule type" value="Genomic_DNA"/>
</dbReference>
<evidence type="ECO:0000313" key="11">
    <source>
        <dbReference type="EMBL" id="OBZ78586.1"/>
    </source>
</evidence>
<sequence>MQGPCSICSGLAYTVLYFMRDIYFKNPGNLPPCVLHDPHELRAKAERSRSNGLEFLPSSCTAKYTFIPPSYVHDILSGRYGSAGFPKVAIAVSGGGYRAAIFGAGVLHALDGRNAQSVEVGTGGLLQATSYLSGLSGGSWLVGSLAQANFPTIPDLIFGTANDSTDTDAYDENLRLADFLSQEEYLIPRALAGTPNASVDTFGSWLTDIDFVEPSIDSEVTEAYILSIEEEVVGKEDAGFPVSDTDFQGRLFSRHFVNGTDAADFFDTAIAHGAGITFSSIANVTSFKAYAQPRCRTPDKPHLRNEFFEMGSFDPMLSAFIPMKYLGTSNDSICVTNFDQVCFVESMSSFGPQCHSSGALIPNPFMGIAKDTFIDTNETILHLVDGSSDGEFVPIQPFLVKARGIDVILAVDAGNQTHGNETNNNFADGSSLIATQDRAALYPSYYSFPPVPSLYTTFLAQNLTKRPTFFGCDADPSAPLVIYLANGAAPLGQNPVTNISSARSSIPSEEVEAMLAQTFDIATQGIPIETYSHGSSC</sequence>
<dbReference type="InterPro" id="IPR016035">
    <property type="entry name" value="Acyl_Trfase/lysoPLipase"/>
</dbReference>
<feature type="domain" description="PLA2c" evidence="10">
    <location>
        <begin position="32"/>
        <end position="537"/>
    </location>
</feature>
<dbReference type="AlphaFoldDB" id="A0A1C7MQA3"/>
<dbReference type="SUPFAM" id="SSF52151">
    <property type="entry name" value="FabD/lysophospholipase-like"/>
    <property type="match status" value="1"/>
</dbReference>
<organism evidence="11 12">
    <name type="scientific">Grifola frondosa</name>
    <name type="common">Maitake</name>
    <name type="synonym">Polyporus frondosus</name>
    <dbReference type="NCBI Taxonomy" id="5627"/>
    <lineage>
        <taxon>Eukaryota</taxon>
        <taxon>Fungi</taxon>
        <taxon>Dikarya</taxon>
        <taxon>Basidiomycota</taxon>
        <taxon>Agaricomycotina</taxon>
        <taxon>Agaricomycetes</taxon>
        <taxon>Polyporales</taxon>
        <taxon>Grifolaceae</taxon>
        <taxon>Grifola</taxon>
    </lineage>
</organism>
<comment type="catalytic activity">
    <reaction evidence="9">
        <text>a 1-acyl-sn-glycero-3-phosphocholine + H2O = sn-glycerol 3-phosphocholine + a fatty acid + H(+)</text>
        <dbReference type="Rhea" id="RHEA:15177"/>
        <dbReference type="ChEBI" id="CHEBI:15377"/>
        <dbReference type="ChEBI" id="CHEBI:15378"/>
        <dbReference type="ChEBI" id="CHEBI:16870"/>
        <dbReference type="ChEBI" id="CHEBI:28868"/>
        <dbReference type="ChEBI" id="CHEBI:58168"/>
        <dbReference type="EC" id="3.1.1.5"/>
    </reaction>
</comment>
<evidence type="ECO:0000256" key="1">
    <source>
        <dbReference type="ARBA" id="ARBA00008780"/>
    </source>
</evidence>
<keyword evidence="7" id="KW-0325">Glycoprotein</keyword>